<dbReference type="AlphaFoldDB" id="A0A7J4GQX6"/>
<feature type="transmembrane region" description="Helical" evidence="1">
    <location>
        <begin position="381"/>
        <end position="409"/>
    </location>
</feature>
<gene>
    <name evidence="2" type="ORF">EYQ70_01040</name>
</gene>
<feature type="transmembrane region" description="Helical" evidence="1">
    <location>
        <begin position="350"/>
        <end position="374"/>
    </location>
</feature>
<evidence type="ECO:0008006" key="4">
    <source>
        <dbReference type="Google" id="ProtNLM"/>
    </source>
</evidence>
<feature type="transmembrane region" description="Helical" evidence="1">
    <location>
        <begin position="310"/>
        <end position="338"/>
    </location>
</feature>
<evidence type="ECO:0000256" key="1">
    <source>
        <dbReference type="SAM" id="Phobius"/>
    </source>
</evidence>
<keyword evidence="1" id="KW-1133">Transmembrane helix</keyword>
<dbReference type="GO" id="GO:0005886">
    <property type="term" value="C:plasma membrane"/>
    <property type="evidence" value="ECO:0007669"/>
    <property type="project" value="UniProtKB-SubCell"/>
</dbReference>
<keyword evidence="1" id="KW-0812">Transmembrane</keyword>
<dbReference type="Proteomes" id="UP000585802">
    <property type="component" value="Unassembled WGS sequence"/>
</dbReference>
<evidence type="ECO:0000313" key="2">
    <source>
        <dbReference type="EMBL" id="HIF36995.1"/>
    </source>
</evidence>
<feature type="transmembrane region" description="Helical" evidence="1">
    <location>
        <begin position="229"/>
        <end position="248"/>
    </location>
</feature>
<name>A0A7J4GQX6_9ARCH</name>
<keyword evidence="1" id="KW-0472">Membrane</keyword>
<evidence type="ECO:0000313" key="3">
    <source>
        <dbReference type="Proteomes" id="UP000585802"/>
    </source>
</evidence>
<accession>A0A7J4GQX6</accession>
<feature type="transmembrane region" description="Helical" evidence="1">
    <location>
        <begin position="181"/>
        <end position="199"/>
    </location>
</feature>
<feature type="transmembrane region" description="Helical" evidence="1">
    <location>
        <begin position="268"/>
        <end position="289"/>
    </location>
</feature>
<sequence length="487" mass="54600">MKIKRRLNQWNNLKTWQPLIIAISLVMVIAILHKAHWELTTETNPLDTWKGKIVTKGDNETNINFPENVGDSFTFKGILMTSPKFEVYNNNSIVLGEYSKDEALVYDEDLYGKTIINLSGMRILVNGDLSGKFFESEVVTVKAYVIGNISYYTENEQNITLNREGWEAMPEDVHLASDTDYYFFGTELILLAIGSYYSLNRIQNLKAQLKFAKHLALFEFKRGLKAPRMIVLGSFFTIFIVGIGWLLGDLQNSTSVFAVTSGNDGILRLSYFSFFVVSLAAIAVSVDTIHKERQSNTLNMLLARPINRETIVLGKALGLTMVVGVPAFIAQVLGLYFMTVAGEMPTIGCMIAFLLFGQFMIFTMVTFQLCLAISAKSGADVVIYGLGAWLLFSVVWTLLVYAVSFVIGIDVSAQNFENDPEYQAIASRLALLNPGFVYQMAVGLFTHRTISIDFEGVPGWLLLLSLVLWPLTCLRIATWLFKREMRG</sequence>
<protein>
    <recommendedName>
        <fullName evidence="4">ABC transporter permease</fullName>
    </recommendedName>
</protein>
<organism evidence="2 3">
    <name type="scientific">Marine Group III euryarchaeote</name>
    <dbReference type="NCBI Taxonomy" id="2173149"/>
    <lineage>
        <taxon>Archaea</taxon>
        <taxon>Methanobacteriati</taxon>
        <taxon>Thermoplasmatota</taxon>
        <taxon>Thermoplasmata</taxon>
        <taxon>Candidatus Thermoprofundales</taxon>
    </lineage>
</organism>
<dbReference type="GO" id="GO:0140359">
    <property type="term" value="F:ABC-type transporter activity"/>
    <property type="evidence" value="ECO:0007669"/>
    <property type="project" value="InterPro"/>
</dbReference>
<feature type="transmembrane region" description="Helical" evidence="1">
    <location>
        <begin position="20"/>
        <end position="37"/>
    </location>
</feature>
<comment type="caution">
    <text evidence="2">The sequence shown here is derived from an EMBL/GenBank/DDBJ whole genome shotgun (WGS) entry which is preliminary data.</text>
</comment>
<feature type="transmembrane region" description="Helical" evidence="1">
    <location>
        <begin position="460"/>
        <end position="481"/>
    </location>
</feature>
<reference evidence="3" key="1">
    <citation type="journal article" date="2019" name="bioRxiv">
        <title>Genome diversification in globally distributed novel marine Proteobacteria is linked to environmental adaptation.</title>
        <authorList>
            <person name="Zhou Z."/>
            <person name="Tran P.Q."/>
            <person name="Kieft K."/>
            <person name="Anantharaman K."/>
        </authorList>
    </citation>
    <scope>NUCLEOTIDE SEQUENCE [LARGE SCALE GENOMIC DNA]</scope>
</reference>
<dbReference type="EMBL" id="DUCX01000017">
    <property type="protein sequence ID" value="HIF36995.1"/>
    <property type="molecule type" value="Genomic_DNA"/>
</dbReference>
<proteinExistence type="predicted"/>
<dbReference type="Pfam" id="PF12679">
    <property type="entry name" value="ABC2_membrane_2"/>
    <property type="match status" value="1"/>
</dbReference>
<dbReference type="PANTHER" id="PTHR43471">
    <property type="entry name" value="ABC TRANSPORTER PERMEASE"/>
    <property type="match status" value="1"/>
</dbReference>